<dbReference type="FunCoup" id="F2USM6">
    <property type="interactions" value="781"/>
</dbReference>
<dbReference type="GO" id="GO:0006400">
    <property type="term" value="P:tRNA modification"/>
    <property type="evidence" value="ECO:0007669"/>
    <property type="project" value="TreeGrafter"/>
</dbReference>
<dbReference type="InParanoid" id="F2USM6"/>
<proteinExistence type="inferred from homology"/>
<organism evidence="8">
    <name type="scientific">Salpingoeca rosetta (strain ATCC 50818 / BSB-021)</name>
    <dbReference type="NCBI Taxonomy" id="946362"/>
    <lineage>
        <taxon>Eukaryota</taxon>
        <taxon>Choanoflagellata</taxon>
        <taxon>Craspedida</taxon>
        <taxon>Salpingoecidae</taxon>
        <taxon>Salpingoeca</taxon>
    </lineage>
</organism>
<dbReference type="RefSeq" id="XP_004987820.1">
    <property type="nucleotide sequence ID" value="XM_004987763.1"/>
</dbReference>
<dbReference type="AlphaFoldDB" id="F2USM6"/>
<dbReference type="Proteomes" id="UP000007799">
    <property type="component" value="Unassembled WGS sequence"/>
</dbReference>
<dbReference type="GO" id="GO:1990481">
    <property type="term" value="P:mRNA pseudouridine synthesis"/>
    <property type="evidence" value="ECO:0007669"/>
    <property type="project" value="TreeGrafter"/>
</dbReference>
<dbReference type="InterPro" id="IPR020103">
    <property type="entry name" value="PsdUridine_synth_cat_dom_sf"/>
</dbReference>
<evidence type="ECO:0000256" key="3">
    <source>
        <dbReference type="ARBA" id="ARBA00022694"/>
    </source>
</evidence>
<dbReference type="NCBIfam" id="TIGR00431">
    <property type="entry name" value="TruB"/>
    <property type="match status" value="1"/>
</dbReference>
<dbReference type="Pfam" id="PF01509">
    <property type="entry name" value="TruB_N"/>
    <property type="match status" value="1"/>
</dbReference>
<evidence type="ECO:0000259" key="6">
    <source>
        <dbReference type="Pfam" id="PF01509"/>
    </source>
</evidence>
<gene>
    <name evidence="7" type="ORF">PTSG_11173</name>
</gene>
<dbReference type="InterPro" id="IPR014780">
    <property type="entry name" value="tRNA_psdUridine_synth_TruB"/>
</dbReference>
<dbReference type="GO" id="GO:0005634">
    <property type="term" value="C:nucleus"/>
    <property type="evidence" value="ECO:0007669"/>
    <property type="project" value="TreeGrafter"/>
</dbReference>
<protein>
    <recommendedName>
        <fullName evidence="2">tRNA pseudouridine(55) synthase</fullName>
        <ecNumber evidence="2">5.4.99.25</ecNumber>
    </recommendedName>
</protein>
<dbReference type="HAMAP" id="MF_01080">
    <property type="entry name" value="TruB_bact"/>
    <property type="match status" value="1"/>
</dbReference>
<dbReference type="PANTHER" id="PTHR13767:SF2">
    <property type="entry name" value="PSEUDOURIDYLATE SYNTHASE TRUB1"/>
    <property type="match status" value="1"/>
</dbReference>
<keyword evidence="4" id="KW-0413">Isomerase</keyword>
<dbReference type="GO" id="GO:0003723">
    <property type="term" value="F:RNA binding"/>
    <property type="evidence" value="ECO:0007669"/>
    <property type="project" value="InterPro"/>
</dbReference>
<dbReference type="EMBL" id="GL832995">
    <property type="protein sequence ID" value="EGD81135.1"/>
    <property type="molecule type" value="Genomic_DNA"/>
</dbReference>
<dbReference type="STRING" id="946362.F2USM6"/>
<reference evidence="7" key="1">
    <citation type="submission" date="2009-08" db="EMBL/GenBank/DDBJ databases">
        <title>Annotation of Salpingoeca rosetta.</title>
        <authorList>
            <consortium name="The Broad Institute Genome Sequencing Platform"/>
            <person name="Russ C."/>
            <person name="Cuomo C."/>
            <person name="Burger G."/>
            <person name="Gray M.W."/>
            <person name="Holland P.W.H."/>
            <person name="King N."/>
            <person name="Lang F.B.F."/>
            <person name="Roger A.J."/>
            <person name="Ruiz-Trillo I."/>
            <person name="Young S.K."/>
            <person name="Zeng Q."/>
            <person name="Gargeya S."/>
            <person name="Alvarado L."/>
            <person name="Berlin A."/>
            <person name="Chapman S.B."/>
            <person name="Chen Z."/>
            <person name="Freedman E."/>
            <person name="Gellesch M."/>
            <person name="Goldberg J."/>
            <person name="Griggs A."/>
            <person name="Gujja S."/>
            <person name="Heilman E."/>
            <person name="Heiman D."/>
            <person name="Howarth C."/>
            <person name="Mehta T."/>
            <person name="Neiman D."/>
            <person name="Pearson M."/>
            <person name="Roberts A."/>
            <person name="Saif S."/>
            <person name="Shea T."/>
            <person name="Shenoy N."/>
            <person name="Sisk P."/>
            <person name="Stolte C."/>
            <person name="Sykes S."/>
            <person name="White J."/>
            <person name="Yandava C."/>
            <person name="Haas B."/>
            <person name="Nusbaum C."/>
            <person name="Birren B."/>
        </authorList>
    </citation>
    <scope>NUCLEOTIDE SEQUENCE [LARGE SCALE GENOMIC DNA]</scope>
    <source>
        <strain evidence="7">ATCC 50818</strain>
    </source>
</reference>
<keyword evidence="3" id="KW-0819">tRNA processing</keyword>
<evidence type="ECO:0000256" key="4">
    <source>
        <dbReference type="ARBA" id="ARBA00023235"/>
    </source>
</evidence>
<feature type="domain" description="Pseudouridine synthase II N-terminal" evidence="6">
    <location>
        <begin position="58"/>
        <end position="199"/>
    </location>
</feature>
<dbReference type="eggNOG" id="KOG2529">
    <property type="taxonomic scope" value="Eukaryota"/>
</dbReference>
<dbReference type="Gene3D" id="3.30.2350.10">
    <property type="entry name" value="Pseudouridine synthase"/>
    <property type="match status" value="1"/>
</dbReference>
<dbReference type="SUPFAM" id="SSF55120">
    <property type="entry name" value="Pseudouridine synthase"/>
    <property type="match status" value="1"/>
</dbReference>
<dbReference type="EC" id="5.4.99.25" evidence="2"/>
<evidence type="ECO:0000313" key="8">
    <source>
        <dbReference type="Proteomes" id="UP000007799"/>
    </source>
</evidence>
<evidence type="ECO:0000256" key="1">
    <source>
        <dbReference type="ARBA" id="ARBA00008999"/>
    </source>
</evidence>
<accession>F2USM6</accession>
<keyword evidence="8" id="KW-1185">Reference proteome</keyword>
<evidence type="ECO:0000256" key="2">
    <source>
        <dbReference type="ARBA" id="ARBA00012787"/>
    </source>
</evidence>
<dbReference type="GeneID" id="16068342"/>
<dbReference type="OrthoDB" id="9995526at2759"/>
<feature type="region of interest" description="Disordered" evidence="5">
    <location>
        <begin position="34"/>
        <end position="58"/>
    </location>
</feature>
<dbReference type="PANTHER" id="PTHR13767">
    <property type="entry name" value="TRNA-PSEUDOURIDINE SYNTHASE"/>
    <property type="match status" value="1"/>
</dbReference>
<dbReference type="GO" id="GO:0160148">
    <property type="term" value="F:tRNA pseudouridine(55) synthase activity"/>
    <property type="evidence" value="ECO:0007669"/>
    <property type="project" value="UniProtKB-EC"/>
</dbReference>
<comment type="similarity">
    <text evidence="1">Belongs to the pseudouridine synthase TruB family.</text>
</comment>
<dbReference type="InterPro" id="IPR002501">
    <property type="entry name" value="PsdUridine_synth_N"/>
</dbReference>
<dbReference type="KEGG" id="sre:PTSG_11173"/>
<sequence length="257" mass="28444">MMMHGVCAVYKPRGMTSAKTVAIIKRILRTHQKEALAAAQQPPNAENEHTSAPPKRLKVGHGGTLDRLAEGVLVIGVGHGCKHLKHFLGGTKEYVVTAELGKETDTYDMDGAVTARSPFQHISLAQTLSALHQFRGQFMQTPPLFSALKIHGKRLSDYTRAGVHVEPRARLVHVTQLDLCYFAPPEVTLHIACKSGLYVRSLVHDLGTALDSHASVTTLIRTRVNNFGLLDALQPDNWTPQHFERAFRRYPLSFAKD</sequence>
<evidence type="ECO:0000313" key="7">
    <source>
        <dbReference type="EMBL" id="EGD81135.1"/>
    </source>
</evidence>
<name>F2USM6_SALR5</name>
<dbReference type="OMA" id="CSHGTYI"/>
<evidence type="ECO:0000256" key="5">
    <source>
        <dbReference type="SAM" id="MobiDB-lite"/>
    </source>
</evidence>